<dbReference type="InterPro" id="IPR049428">
    <property type="entry name" value="RecA-like_N"/>
</dbReference>
<dbReference type="EMBL" id="LAZR01003444">
    <property type="protein sequence ID" value="KKN18256.1"/>
    <property type="molecule type" value="Genomic_DNA"/>
</dbReference>
<sequence>MAKKKAINQAIKGFKNEVKKSLRTNKTDKVRIRKQLDTSRLVPTGSTELNLACSNNMEGAFLLGTIINIIGDSHSGKTLLALTCLAESVTKFKSHRLIYDEPERALEFDLRYLFGPRLPRKIELDICSHTILDFYGNVSDAIKRGDPFIWVLDSLDAVTTEEDVAVMDKAVEAKREGKEIKGSFKMTKPKAMSELFRNLTRGIDGTDSLLIVISQTRQNINPMSMTPKTRSGGDALRFYSSHEMWLAPRKPHKKGEHIIGNRMRVKITKNKLTGQRREVHFDAYYDYGIDDIGYSADWLVDNKVWRKPRQSIITSPLFKKPMTKARLITAIENEGKEEQVRQLVNKKWTELGESLRLNRKPKFG</sequence>
<dbReference type="Gene3D" id="3.40.50.300">
    <property type="entry name" value="P-loop containing nucleotide triphosphate hydrolases"/>
    <property type="match status" value="1"/>
</dbReference>
<dbReference type="InterPro" id="IPR020587">
    <property type="entry name" value="RecA_monomer-monomer_interface"/>
</dbReference>
<protein>
    <recommendedName>
        <fullName evidence="5">RecA family profile 2 domain-containing protein</fullName>
    </recommendedName>
</protein>
<dbReference type="GO" id="GO:0006310">
    <property type="term" value="P:DNA recombination"/>
    <property type="evidence" value="ECO:0007669"/>
    <property type="project" value="UniProtKB-KW"/>
</dbReference>
<evidence type="ECO:0000256" key="4">
    <source>
        <dbReference type="ARBA" id="ARBA00023172"/>
    </source>
</evidence>
<reference evidence="6" key="1">
    <citation type="journal article" date="2015" name="Nature">
        <title>Complex archaea that bridge the gap between prokaryotes and eukaryotes.</title>
        <authorList>
            <person name="Spang A."/>
            <person name="Saw J.H."/>
            <person name="Jorgensen S.L."/>
            <person name="Zaremba-Niedzwiedzka K."/>
            <person name="Martijn J."/>
            <person name="Lind A.E."/>
            <person name="van Eijk R."/>
            <person name="Schleper C."/>
            <person name="Guy L."/>
            <person name="Ettema T.J."/>
        </authorList>
    </citation>
    <scope>NUCLEOTIDE SEQUENCE</scope>
</reference>
<evidence type="ECO:0000256" key="3">
    <source>
        <dbReference type="ARBA" id="ARBA00022840"/>
    </source>
</evidence>
<name>A0A0F9QYQ9_9ZZZZ</name>
<feature type="domain" description="RecA family profile 2" evidence="5">
    <location>
        <begin position="221"/>
        <end position="294"/>
    </location>
</feature>
<dbReference type="PANTHER" id="PTHR45900">
    <property type="entry name" value="RECA"/>
    <property type="match status" value="1"/>
</dbReference>
<gene>
    <name evidence="6" type="ORF">LCGC14_0957450</name>
</gene>
<dbReference type="SUPFAM" id="SSF52540">
    <property type="entry name" value="P-loop containing nucleoside triphosphate hydrolases"/>
    <property type="match status" value="1"/>
</dbReference>
<evidence type="ECO:0000313" key="6">
    <source>
        <dbReference type="EMBL" id="KKN18256.1"/>
    </source>
</evidence>
<accession>A0A0F9QYQ9</accession>
<organism evidence="6">
    <name type="scientific">marine sediment metagenome</name>
    <dbReference type="NCBI Taxonomy" id="412755"/>
    <lineage>
        <taxon>unclassified sequences</taxon>
        <taxon>metagenomes</taxon>
        <taxon>ecological metagenomes</taxon>
    </lineage>
</organism>
<dbReference type="GO" id="GO:0008094">
    <property type="term" value="F:ATP-dependent activity, acting on DNA"/>
    <property type="evidence" value="ECO:0007669"/>
    <property type="project" value="InterPro"/>
</dbReference>
<keyword evidence="3" id="KW-0067">ATP-binding</keyword>
<dbReference type="InterPro" id="IPR013765">
    <property type="entry name" value="DNA_recomb/repair_RecA"/>
</dbReference>
<comment type="caution">
    <text evidence="6">The sequence shown here is derived from an EMBL/GenBank/DDBJ whole genome shotgun (WGS) entry which is preliminary data.</text>
</comment>
<dbReference type="AlphaFoldDB" id="A0A0F9QYQ9"/>
<evidence type="ECO:0000256" key="1">
    <source>
        <dbReference type="ARBA" id="ARBA00009391"/>
    </source>
</evidence>
<dbReference type="GO" id="GO:0003697">
    <property type="term" value="F:single-stranded DNA binding"/>
    <property type="evidence" value="ECO:0007669"/>
    <property type="project" value="InterPro"/>
</dbReference>
<dbReference type="GO" id="GO:0005524">
    <property type="term" value="F:ATP binding"/>
    <property type="evidence" value="ECO:0007669"/>
    <property type="project" value="UniProtKB-KW"/>
</dbReference>
<dbReference type="GO" id="GO:0006281">
    <property type="term" value="P:DNA repair"/>
    <property type="evidence" value="ECO:0007669"/>
    <property type="project" value="InterPro"/>
</dbReference>
<keyword evidence="2" id="KW-0547">Nucleotide-binding</keyword>
<dbReference type="Pfam" id="PF00154">
    <property type="entry name" value="RecA_N"/>
    <property type="match status" value="1"/>
</dbReference>
<dbReference type="PANTHER" id="PTHR45900:SF1">
    <property type="entry name" value="MITOCHONDRIAL DNA REPAIR PROTEIN RECA HOMOLOG-RELATED"/>
    <property type="match status" value="1"/>
</dbReference>
<dbReference type="InterPro" id="IPR027417">
    <property type="entry name" value="P-loop_NTPase"/>
</dbReference>
<evidence type="ECO:0000259" key="5">
    <source>
        <dbReference type="PROSITE" id="PS50163"/>
    </source>
</evidence>
<comment type="similarity">
    <text evidence="1">Belongs to the RecA family.</text>
</comment>
<dbReference type="PRINTS" id="PR00142">
    <property type="entry name" value="RECA"/>
</dbReference>
<evidence type="ECO:0000256" key="2">
    <source>
        <dbReference type="ARBA" id="ARBA00022741"/>
    </source>
</evidence>
<keyword evidence="4" id="KW-0233">DNA recombination</keyword>
<dbReference type="PROSITE" id="PS50163">
    <property type="entry name" value="RECA_3"/>
    <property type="match status" value="1"/>
</dbReference>
<proteinExistence type="inferred from homology"/>